<feature type="compositionally biased region" description="Basic and acidic residues" evidence="35">
    <location>
        <begin position="1"/>
        <end position="22"/>
    </location>
</feature>
<gene>
    <name evidence="38" type="ORF">QTP70_025876</name>
</gene>
<evidence type="ECO:0000256" key="24">
    <source>
        <dbReference type="ARBA" id="ARBA00036485"/>
    </source>
</evidence>
<name>A0AAE0QT54_9TELE</name>
<comment type="catalytic activity">
    <reaction evidence="25">
        <text>D-serine(in) + L-glutamine(out) + Na(+)(out) = D-serine(out) + L-glutamine(in) + Na(+)(in)</text>
        <dbReference type="Rhea" id="RHEA:75307"/>
        <dbReference type="ChEBI" id="CHEBI:29101"/>
        <dbReference type="ChEBI" id="CHEBI:35247"/>
        <dbReference type="ChEBI" id="CHEBI:58359"/>
    </reaction>
</comment>
<dbReference type="InterPro" id="IPR000477">
    <property type="entry name" value="RT_dom"/>
</dbReference>
<dbReference type="Gene3D" id="1.10.3860.10">
    <property type="entry name" value="Sodium:dicarboxylate symporter"/>
    <property type="match status" value="2"/>
</dbReference>
<evidence type="ECO:0000313" key="39">
    <source>
        <dbReference type="Proteomes" id="UP001274896"/>
    </source>
</evidence>
<evidence type="ECO:0000313" key="38">
    <source>
        <dbReference type="EMBL" id="KAK3531639.1"/>
    </source>
</evidence>
<dbReference type="GO" id="GO:0015293">
    <property type="term" value="F:symporter activity"/>
    <property type="evidence" value="ECO:0007669"/>
    <property type="project" value="UniProtKB-KW"/>
</dbReference>
<feature type="transmembrane region" description="Helical" evidence="36">
    <location>
        <begin position="122"/>
        <end position="144"/>
    </location>
</feature>
<keyword evidence="6" id="KW-0050">Antiport</keyword>
<evidence type="ECO:0000256" key="7">
    <source>
        <dbReference type="ARBA" id="ARBA00022475"/>
    </source>
</evidence>
<comment type="subcellular location">
    <subcellularLocation>
        <location evidence="2">Cell membrane</location>
        <topology evidence="2">Multi-pass membrane protein</topology>
    </subcellularLocation>
    <subcellularLocation>
        <location evidence="1">Melanosome</location>
    </subcellularLocation>
</comment>
<feature type="transmembrane region" description="Helical" evidence="36">
    <location>
        <begin position="48"/>
        <end position="67"/>
    </location>
</feature>
<evidence type="ECO:0000256" key="9">
    <source>
        <dbReference type="ARBA" id="ARBA00022692"/>
    </source>
</evidence>
<comment type="catalytic activity">
    <reaction evidence="27">
        <text>L-asparagine(in) + L-glutamine(out) + Na(+)(out) = L-asparagine(out) + L-glutamine(in) + Na(+)(in)</text>
        <dbReference type="Rhea" id="RHEA:70859"/>
        <dbReference type="ChEBI" id="CHEBI:29101"/>
        <dbReference type="ChEBI" id="CHEBI:58048"/>
        <dbReference type="ChEBI" id="CHEBI:58359"/>
    </reaction>
</comment>
<dbReference type="InterPro" id="IPR043128">
    <property type="entry name" value="Rev_trsase/Diguanyl_cyclase"/>
</dbReference>
<dbReference type="CDD" id="cd09076">
    <property type="entry name" value="L1-EN"/>
    <property type="match status" value="1"/>
</dbReference>
<dbReference type="GO" id="GO:0004523">
    <property type="term" value="F:RNA-DNA hybrid ribonuclease activity"/>
    <property type="evidence" value="ECO:0007669"/>
    <property type="project" value="UniProtKB-EC"/>
</dbReference>
<evidence type="ECO:0000256" key="12">
    <source>
        <dbReference type="ARBA" id="ARBA00022970"/>
    </source>
</evidence>
<comment type="catalytic activity">
    <reaction evidence="24">
        <text>L-glutamine(in) + L-methionine(out) + Na(+)(out) = L-glutamine(out) + L-methionine(in) + Na(+)(in)</text>
        <dbReference type="Rhea" id="RHEA:70875"/>
        <dbReference type="ChEBI" id="CHEBI:29101"/>
        <dbReference type="ChEBI" id="CHEBI:57844"/>
        <dbReference type="ChEBI" id="CHEBI:58359"/>
    </reaction>
</comment>
<comment type="catalytic activity">
    <reaction evidence="22">
        <text>L-asparagine(out) + L-glutamine(in) + Na(+)(out) = L-asparagine(in) + L-glutamine(out) + Na(+)(in)</text>
        <dbReference type="Rhea" id="RHEA:70891"/>
        <dbReference type="ChEBI" id="CHEBI:29101"/>
        <dbReference type="ChEBI" id="CHEBI:58048"/>
        <dbReference type="ChEBI" id="CHEBI:58359"/>
    </reaction>
</comment>
<evidence type="ECO:0000256" key="36">
    <source>
        <dbReference type="SAM" id="Phobius"/>
    </source>
</evidence>
<comment type="catalytic activity">
    <reaction evidence="20">
        <text>D-serine(in) + L-alanine(out) + Na(+)(out) = D-serine(out) + L-alanine(in) + Na(+)(in)</text>
        <dbReference type="Rhea" id="RHEA:75311"/>
        <dbReference type="ChEBI" id="CHEBI:29101"/>
        <dbReference type="ChEBI" id="CHEBI:35247"/>
        <dbReference type="ChEBI" id="CHEBI:57972"/>
    </reaction>
</comment>
<evidence type="ECO:0000256" key="34">
    <source>
        <dbReference type="SAM" id="Coils"/>
    </source>
</evidence>
<evidence type="ECO:0000259" key="37">
    <source>
        <dbReference type="PROSITE" id="PS50878"/>
    </source>
</evidence>
<dbReference type="GO" id="GO:0015183">
    <property type="term" value="F:L-aspartate transmembrane transporter activity"/>
    <property type="evidence" value="ECO:0007669"/>
    <property type="project" value="TreeGrafter"/>
</dbReference>
<reference evidence="38" key="1">
    <citation type="submission" date="2023-06" db="EMBL/GenBank/DDBJ databases">
        <title>Male Hemibagrus guttatus genome.</title>
        <authorList>
            <person name="Bian C."/>
        </authorList>
    </citation>
    <scope>NUCLEOTIDE SEQUENCE</scope>
    <source>
        <strain evidence="38">Male_cb2023</strain>
        <tissue evidence="38">Muscle</tissue>
    </source>
</reference>
<comment type="catalytic activity">
    <reaction evidence="21">
        <text>L-glutamine(in) + L-serine(out) + Na(+)(out) = L-glutamine(out) + L-serine(in) + Na(+)(in)</text>
        <dbReference type="Rhea" id="RHEA:70887"/>
        <dbReference type="ChEBI" id="CHEBI:29101"/>
        <dbReference type="ChEBI" id="CHEBI:33384"/>
        <dbReference type="ChEBI" id="CHEBI:58359"/>
    </reaction>
</comment>
<dbReference type="AlphaFoldDB" id="A0AAE0QT54"/>
<evidence type="ECO:0000256" key="25">
    <source>
        <dbReference type="ARBA" id="ARBA00036702"/>
    </source>
</evidence>
<evidence type="ECO:0000256" key="17">
    <source>
        <dbReference type="ARBA" id="ARBA00023180"/>
    </source>
</evidence>
<keyword evidence="34" id="KW-0175">Coiled coil</keyword>
<organism evidence="38 39">
    <name type="scientific">Hemibagrus guttatus</name>
    <dbReference type="NCBI Taxonomy" id="175788"/>
    <lineage>
        <taxon>Eukaryota</taxon>
        <taxon>Metazoa</taxon>
        <taxon>Chordata</taxon>
        <taxon>Craniata</taxon>
        <taxon>Vertebrata</taxon>
        <taxon>Euteleostomi</taxon>
        <taxon>Actinopterygii</taxon>
        <taxon>Neopterygii</taxon>
        <taxon>Teleostei</taxon>
        <taxon>Ostariophysi</taxon>
        <taxon>Siluriformes</taxon>
        <taxon>Bagridae</taxon>
        <taxon>Hemibagrus</taxon>
    </lineage>
</organism>
<dbReference type="GO" id="GO:0140009">
    <property type="term" value="P:L-aspartate import across plasma membrane"/>
    <property type="evidence" value="ECO:0007669"/>
    <property type="project" value="TreeGrafter"/>
</dbReference>
<dbReference type="InterPro" id="IPR050746">
    <property type="entry name" value="DAACS"/>
</dbReference>
<keyword evidence="11" id="KW-0769">Symport</keyword>
<comment type="catalytic activity">
    <reaction evidence="18">
        <text>iodide(out) = iodide(in)</text>
        <dbReference type="Rhea" id="RHEA:66324"/>
        <dbReference type="ChEBI" id="CHEBI:16382"/>
    </reaction>
</comment>
<comment type="catalytic activity">
    <reaction evidence="23">
        <text>L-glutamine(out) + L-serine(in) + Na(+)(out) = L-glutamine(in) + L-serine(out) + Na(+)(in)</text>
        <dbReference type="Rhea" id="RHEA:70855"/>
        <dbReference type="ChEBI" id="CHEBI:29101"/>
        <dbReference type="ChEBI" id="CHEBI:33384"/>
        <dbReference type="ChEBI" id="CHEBI:58359"/>
    </reaction>
</comment>
<comment type="catalytic activity">
    <reaction evidence="29">
        <text>L-threonine(out) + L-glutamine(in) + Na(+)(out) = L-threonine(in) + L-glutamine(out) + Na(+)(in)</text>
        <dbReference type="Rhea" id="RHEA:70879"/>
        <dbReference type="ChEBI" id="CHEBI:29101"/>
        <dbReference type="ChEBI" id="CHEBI:57926"/>
        <dbReference type="ChEBI" id="CHEBI:58359"/>
    </reaction>
</comment>
<keyword evidence="5" id="KW-0813">Transport</keyword>
<keyword evidence="8" id="KW-0597">Phosphoprotein</keyword>
<sequence>MADEKLSIKREISNGEAQRDELSLSSPKKSNVQETLPEKLKRIAKENLLVILTVAAVIVGVCIGLGVRNVNLTQTQVIYFGFPGELLIRLLKMIIIPLVVCSLVSGAASIDPKALGKLGGWAMLFFLVTTLISSSIGVIMAFIIKPGSSEGTKPKMAFIDENLPETKEVADSFLDLISPNFIPDRSRHGLTTTAIGAVDLQGAGGNWATVGRRSRGGRRVCRQREKRKGKSVGLRIGTLNVGTMTGKGRELADMMERRKVDILCVQETRWKGSKACSIGAGFKLFYYGVDSKRNGVGVVLKEEFVRNVLEVKRVSDRVMSLKLEIEGVILNVVSGYAPQVGCELEEKERFWSELDEVMESIPTGERVVIGADFNGHVGEGNRGDEEVMGKFGVKERNLEGQMVVDFAKRMDMAVVNTYFKKREEHRVTYKSGGGKTQVVLPDDWETTAEVIRETGRKVLGVSSGRRKEDKETWWWNEEVQDSIQRKRLAKKKWDMDRTEENRQEYKELQRRVKREVSKAKQKAYDELYTRLDTREGEKDLYRLARQRDQAGKDVQQVRVIKDRDGSVLTSEESVQRRWKEYFEELMNEENERGKKSRRGELCGTENLEKAYDRVPREELWYCMRKSGVAEKYVRVVQDMYERSRTVVRCAVGQTEEFKVEVGLHQGSALSPFLFAIVMDQLSEEVRQESPWTMMFADDIVICSESREQVEESLERWRFALERRGMKVSRSKTEYMCVNEREGSGTVRLQGEEVKKVQEFKYLGSTVQSNGECGKEVKKNIFPSNLVAAAFQSYATGYKFVKTNTSGTNITLEKIPVGTDVDGMNILGLIVFAMAFGVALRKLGDDGEILIKFFNSFNEATMVLVSWIMWYAPLGIMFLVASKIVEMEDVGMLFASLGKYIACCVIGHAVHGLLILPLIYFVFTRKNPYTFLLGLITALATAFGTSSSSATLPLMMKCVEENNGVSKHISRFILPIGATVNMDGAACFQCVAAVFIAQLNDIPLNFVQVITILVTATASSVGAAGIPAGGVLTLAIILEAVGLPTNDLSLILAVDWLVDRTCTIINVEGDAFGAGLLQHFTDKNSKKEEVTLSEVRFEEVENPTKPEHSPLLEKRAEVVIAGSQATEQESVM</sequence>
<evidence type="ECO:0000256" key="32">
    <source>
        <dbReference type="ARBA" id="ARBA00048392"/>
    </source>
</evidence>
<dbReference type="PRINTS" id="PR00173">
    <property type="entry name" value="EDTRNSPORT"/>
</dbReference>
<dbReference type="GO" id="GO:0015297">
    <property type="term" value="F:antiporter activity"/>
    <property type="evidence" value="ECO:0007669"/>
    <property type="project" value="UniProtKB-KW"/>
</dbReference>
<dbReference type="GO" id="GO:0015175">
    <property type="term" value="F:neutral L-amino acid transmembrane transporter activity"/>
    <property type="evidence" value="ECO:0007669"/>
    <property type="project" value="TreeGrafter"/>
</dbReference>
<evidence type="ECO:0000256" key="31">
    <source>
        <dbReference type="ARBA" id="ARBA00047799"/>
    </source>
</evidence>
<evidence type="ECO:0000256" key="33">
    <source>
        <dbReference type="ARBA" id="ARBA00048644"/>
    </source>
</evidence>
<keyword evidence="16 36" id="KW-0472">Membrane</keyword>
<evidence type="ECO:0000256" key="22">
    <source>
        <dbReference type="ARBA" id="ARBA00035952"/>
    </source>
</evidence>
<evidence type="ECO:0000256" key="1">
    <source>
        <dbReference type="ARBA" id="ARBA00004223"/>
    </source>
</evidence>
<comment type="catalytic activity">
    <reaction evidence="32">
        <text>L-threonine(in) + L-glutamine(out) + Na(+)(out) = L-threonine(out) + L-glutamine(in) + Na(+)(in)</text>
        <dbReference type="Rhea" id="RHEA:70863"/>
        <dbReference type="ChEBI" id="CHEBI:29101"/>
        <dbReference type="ChEBI" id="CHEBI:57926"/>
        <dbReference type="ChEBI" id="CHEBI:58359"/>
    </reaction>
</comment>
<dbReference type="InterPro" id="IPR018107">
    <property type="entry name" value="Na-dicarboxylate_symporter_CS"/>
</dbReference>
<dbReference type="SUPFAM" id="SSF118215">
    <property type="entry name" value="Proton glutamate symport protein"/>
    <property type="match status" value="2"/>
</dbReference>
<evidence type="ECO:0000256" key="6">
    <source>
        <dbReference type="ARBA" id="ARBA00022449"/>
    </source>
</evidence>
<keyword evidence="9 36" id="KW-0812">Transmembrane</keyword>
<feature type="transmembrane region" description="Helical" evidence="36">
    <location>
        <begin position="896"/>
        <end position="922"/>
    </location>
</feature>
<feature type="transmembrane region" description="Helical" evidence="36">
    <location>
        <begin position="87"/>
        <end position="110"/>
    </location>
</feature>
<dbReference type="Gene3D" id="3.60.10.10">
    <property type="entry name" value="Endonuclease/exonuclease/phosphatase"/>
    <property type="match status" value="1"/>
</dbReference>
<dbReference type="PROSITE" id="PS50878">
    <property type="entry name" value="RT_POL"/>
    <property type="match status" value="1"/>
</dbReference>
<dbReference type="Gene3D" id="3.30.70.270">
    <property type="match status" value="1"/>
</dbReference>
<evidence type="ECO:0000256" key="29">
    <source>
        <dbReference type="ARBA" id="ARBA00047397"/>
    </source>
</evidence>
<accession>A0AAE0QT54</accession>
<keyword evidence="39" id="KW-1185">Reference proteome</keyword>
<evidence type="ECO:0000256" key="16">
    <source>
        <dbReference type="ARBA" id="ARBA00023136"/>
    </source>
</evidence>
<evidence type="ECO:0000256" key="15">
    <source>
        <dbReference type="ARBA" id="ARBA00023053"/>
    </source>
</evidence>
<feature type="transmembrane region" description="Helical" evidence="36">
    <location>
        <begin position="929"/>
        <end position="951"/>
    </location>
</feature>
<protein>
    <recommendedName>
        <fullName evidence="28">Neutral amino acid transporter B(0)</fullName>
        <ecNumber evidence="4">3.1.26.4</ecNumber>
    </recommendedName>
</protein>
<evidence type="ECO:0000256" key="21">
    <source>
        <dbReference type="ARBA" id="ARBA00035896"/>
    </source>
</evidence>
<feature type="coiled-coil region" evidence="34">
    <location>
        <begin position="488"/>
        <end position="522"/>
    </location>
</feature>
<proteinExistence type="inferred from homology"/>
<keyword evidence="15" id="KW-0915">Sodium</keyword>
<evidence type="ECO:0000256" key="20">
    <source>
        <dbReference type="ARBA" id="ARBA00035832"/>
    </source>
</evidence>
<evidence type="ECO:0000256" key="4">
    <source>
        <dbReference type="ARBA" id="ARBA00012180"/>
    </source>
</evidence>
<feature type="transmembrane region" description="Helical" evidence="36">
    <location>
        <begin position="860"/>
        <end position="884"/>
    </location>
</feature>
<evidence type="ECO:0000256" key="30">
    <source>
        <dbReference type="ARBA" id="ARBA00047711"/>
    </source>
</evidence>
<dbReference type="InterPro" id="IPR001991">
    <property type="entry name" value="Na-dicarboxylate_symporter"/>
</dbReference>
<evidence type="ECO:0000256" key="26">
    <source>
        <dbReference type="ARBA" id="ARBA00036895"/>
    </source>
</evidence>
<comment type="catalytic activity">
    <reaction evidence="30">
        <text>L-glutamine(in) + L-glutamate(out) + Na(+)(out) + H(+)(out) = L-glutamine(out) + L-glutamate(in) + Na(+)(in) + H(+)(in)</text>
        <dbReference type="Rhea" id="RHEA:70883"/>
        <dbReference type="ChEBI" id="CHEBI:15378"/>
        <dbReference type="ChEBI" id="CHEBI:29101"/>
        <dbReference type="ChEBI" id="CHEBI:29985"/>
        <dbReference type="ChEBI" id="CHEBI:58359"/>
    </reaction>
</comment>
<evidence type="ECO:0000256" key="19">
    <source>
        <dbReference type="ARBA" id="ARBA00035073"/>
    </source>
</evidence>
<comment type="caution">
    <text evidence="38">The sequence shown here is derived from an EMBL/GenBank/DDBJ whole genome shotgun (WGS) entry which is preliminary data.</text>
</comment>
<feature type="transmembrane region" description="Helical" evidence="36">
    <location>
        <begin position="822"/>
        <end position="839"/>
    </location>
</feature>
<dbReference type="InterPro" id="IPR043502">
    <property type="entry name" value="DNA/RNA_pol_sf"/>
</dbReference>
<evidence type="ECO:0000256" key="8">
    <source>
        <dbReference type="ARBA" id="ARBA00022553"/>
    </source>
</evidence>
<evidence type="ECO:0000256" key="27">
    <source>
        <dbReference type="ARBA" id="ARBA00036948"/>
    </source>
</evidence>
<keyword evidence="10" id="KW-0479">Metal-binding</keyword>
<dbReference type="EC" id="3.1.26.4" evidence="4"/>
<evidence type="ECO:0000256" key="14">
    <source>
        <dbReference type="ARBA" id="ARBA00022990"/>
    </source>
</evidence>
<keyword evidence="13 36" id="KW-1133">Transmembrane helix</keyword>
<dbReference type="GO" id="GO:0046872">
    <property type="term" value="F:metal ion binding"/>
    <property type="evidence" value="ECO:0007669"/>
    <property type="project" value="UniProtKB-KW"/>
</dbReference>
<feature type="domain" description="Reverse transcriptase" evidence="37">
    <location>
        <begin position="525"/>
        <end position="766"/>
    </location>
</feature>
<dbReference type="EMBL" id="JAUCMX010000011">
    <property type="protein sequence ID" value="KAK3531639.1"/>
    <property type="molecule type" value="Genomic_DNA"/>
</dbReference>
<feature type="region of interest" description="Disordered" evidence="35">
    <location>
        <begin position="1"/>
        <end position="30"/>
    </location>
</feature>
<evidence type="ECO:0000256" key="3">
    <source>
        <dbReference type="ARBA" id="ARBA00010879"/>
    </source>
</evidence>
<dbReference type="SUPFAM" id="SSF56672">
    <property type="entry name" value="DNA/RNA polymerases"/>
    <property type="match status" value="1"/>
</dbReference>
<evidence type="ECO:0000256" key="35">
    <source>
        <dbReference type="SAM" id="MobiDB-lite"/>
    </source>
</evidence>
<dbReference type="Proteomes" id="UP001274896">
    <property type="component" value="Unassembled WGS sequence"/>
</dbReference>
<comment type="catalytic activity">
    <reaction evidence="19">
        <text>nitrate(in) = nitrate(out)</text>
        <dbReference type="Rhea" id="RHEA:34923"/>
        <dbReference type="ChEBI" id="CHEBI:17632"/>
    </reaction>
</comment>
<dbReference type="Pfam" id="PF00375">
    <property type="entry name" value="SDF"/>
    <property type="match status" value="2"/>
</dbReference>
<dbReference type="InterPro" id="IPR036691">
    <property type="entry name" value="Endo/exonu/phosph_ase_sf"/>
</dbReference>
<comment type="catalytic activity">
    <reaction evidence="33">
        <text>L-glutamine(in) + L-alanine(out) + Na(+)(out) = L-glutamine(out) + L-alanine(in) + Na(+)(in)</text>
        <dbReference type="Rhea" id="RHEA:70867"/>
        <dbReference type="ChEBI" id="CHEBI:29101"/>
        <dbReference type="ChEBI" id="CHEBI:57972"/>
        <dbReference type="ChEBI" id="CHEBI:58359"/>
    </reaction>
</comment>
<dbReference type="Pfam" id="PF00078">
    <property type="entry name" value="RVT_1"/>
    <property type="match status" value="1"/>
</dbReference>
<evidence type="ECO:0000256" key="13">
    <source>
        <dbReference type="ARBA" id="ARBA00022989"/>
    </source>
</evidence>
<comment type="similarity">
    <text evidence="3">Belongs to the beta type-B retroviral polymerase family. HERV class-II K(HML-2) pol subfamily.</text>
</comment>
<dbReference type="InterPro" id="IPR005135">
    <property type="entry name" value="Endo/exonuclease/phosphatase"/>
</dbReference>
<dbReference type="PROSITE" id="PS00713">
    <property type="entry name" value="NA_DICARBOXYL_SYMP_1"/>
    <property type="match status" value="1"/>
</dbReference>
<evidence type="ECO:0000256" key="2">
    <source>
        <dbReference type="ARBA" id="ARBA00004651"/>
    </source>
</evidence>
<comment type="catalytic activity">
    <reaction evidence="31">
        <text>L-valine(out) + L-glutamine(in) + Na(+)(out) = L-valine(in) + L-glutamine(out) + Na(+)(in)</text>
        <dbReference type="Rhea" id="RHEA:70871"/>
        <dbReference type="ChEBI" id="CHEBI:29101"/>
        <dbReference type="ChEBI" id="CHEBI:57762"/>
        <dbReference type="ChEBI" id="CHEBI:58359"/>
    </reaction>
</comment>
<dbReference type="PANTHER" id="PTHR11958">
    <property type="entry name" value="SODIUM/DICARBOXYLATE SYMPORTER-RELATED"/>
    <property type="match status" value="1"/>
</dbReference>
<keyword evidence="12" id="KW-0029">Amino-acid transport</keyword>
<dbReference type="GO" id="GO:0005886">
    <property type="term" value="C:plasma membrane"/>
    <property type="evidence" value="ECO:0007669"/>
    <property type="project" value="UniProtKB-SubCell"/>
</dbReference>
<evidence type="ECO:0000256" key="10">
    <source>
        <dbReference type="ARBA" id="ARBA00022723"/>
    </source>
</evidence>
<keyword evidence="17" id="KW-0325">Glycoprotein</keyword>
<dbReference type="SUPFAM" id="SSF56219">
    <property type="entry name" value="DNase I-like"/>
    <property type="match status" value="1"/>
</dbReference>
<evidence type="ECO:0000256" key="28">
    <source>
        <dbReference type="ARBA" id="ARBA00040732"/>
    </source>
</evidence>
<evidence type="ECO:0000256" key="18">
    <source>
        <dbReference type="ARBA" id="ARBA00024145"/>
    </source>
</evidence>
<evidence type="ECO:0000256" key="23">
    <source>
        <dbReference type="ARBA" id="ARBA00036385"/>
    </source>
</evidence>
<evidence type="ECO:0000256" key="5">
    <source>
        <dbReference type="ARBA" id="ARBA00022448"/>
    </source>
</evidence>
<keyword evidence="7" id="KW-1003">Cell membrane</keyword>
<evidence type="ECO:0000256" key="11">
    <source>
        <dbReference type="ARBA" id="ARBA00022847"/>
    </source>
</evidence>
<comment type="catalytic activity">
    <reaction evidence="26">
        <text>thiocyanate(in) = thiocyanate(out)</text>
        <dbReference type="Rhea" id="RHEA:75347"/>
        <dbReference type="ChEBI" id="CHEBI:18022"/>
    </reaction>
</comment>
<dbReference type="InterPro" id="IPR036458">
    <property type="entry name" value="Na:dicarbo_symporter_sf"/>
</dbReference>
<dbReference type="GO" id="GO:0042470">
    <property type="term" value="C:melanosome"/>
    <property type="evidence" value="ECO:0007669"/>
    <property type="project" value="UniProtKB-SubCell"/>
</dbReference>
<dbReference type="Pfam" id="PF03372">
    <property type="entry name" value="Exo_endo_phos"/>
    <property type="match status" value="1"/>
</dbReference>
<dbReference type="PANTHER" id="PTHR11958:SF19">
    <property type="entry name" value="NEUTRAL AMINO ACID TRANSPORTER B(0)"/>
    <property type="match status" value="1"/>
</dbReference>
<keyword evidence="14" id="KW-0007">Acetylation</keyword>